<dbReference type="eggNOG" id="ENOG5031FXX">
    <property type="taxonomic scope" value="Bacteria"/>
</dbReference>
<dbReference type="RefSeq" id="WP_015202379.1">
    <property type="nucleotide sequence ID" value="NC_019753.1"/>
</dbReference>
<keyword evidence="2" id="KW-1185">Reference proteome</keyword>
<protein>
    <submittedName>
        <fullName evidence="1">Uncharacterized protein</fullName>
    </submittedName>
</protein>
<proteinExistence type="predicted"/>
<accession>K9VXM4</accession>
<name>K9VXM4_9CYAN</name>
<evidence type="ECO:0000313" key="2">
    <source>
        <dbReference type="Proteomes" id="UP000010472"/>
    </source>
</evidence>
<dbReference type="PATRIC" id="fig|1173022.3.peg.1478"/>
<dbReference type="AlphaFoldDB" id="K9VXM4"/>
<dbReference type="KEGG" id="cep:Cri9333_1362"/>
<dbReference type="Proteomes" id="UP000010472">
    <property type="component" value="Chromosome"/>
</dbReference>
<dbReference type="HOGENOM" id="CLU_1560764_0_0_3"/>
<gene>
    <name evidence="1" type="ORF">Cri9333_1362</name>
</gene>
<organism evidence="1 2">
    <name type="scientific">Crinalium epipsammum PCC 9333</name>
    <dbReference type="NCBI Taxonomy" id="1173022"/>
    <lineage>
        <taxon>Bacteria</taxon>
        <taxon>Bacillati</taxon>
        <taxon>Cyanobacteriota</taxon>
        <taxon>Cyanophyceae</taxon>
        <taxon>Gomontiellales</taxon>
        <taxon>Gomontiellaceae</taxon>
        <taxon>Crinalium</taxon>
    </lineage>
</organism>
<dbReference type="OrthoDB" id="422984at2"/>
<dbReference type="EMBL" id="CP003620">
    <property type="protein sequence ID" value="AFZ12257.1"/>
    <property type="molecule type" value="Genomic_DNA"/>
</dbReference>
<sequence>MIVTWQHGSTNPENTNNFLTISQWWANLNGKEITWRQRLIPPSGNVTQLDWEAQRFDEIFLVSNPQVRGITLYWHKPDVAQERSTTPHKIELDTLKQHIYIYPHSQKEVVIRVGLPEIIYQTLDLKNPQFQLSSVGENRILILRDTQHQVEVKVTLTLEEINQLKTQL</sequence>
<evidence type="ECO:0000313" key="1">
    <source>
        <dbReference type="EMBL" id="AFZ12257.1"/>
    </source>
</evidence>
<reference evidence="1 2" key="1">
    <citation type="submission" date="2012-06" db="EMBL/GenBank/DDBJ databases">
        <title>Finished chromosome of genome of Crinalium epipsammum PCC 9333.</title>
        <authorList>
            <consortium name="US DOE Joint Genome Institute"/>
            <person name="Gugger M."/>
            <person name="Coursin T."/>
            <person name="Rippka R."/>
            <person name="Tandeau De Marsac N."/>
            <person name="Huntemann M."/>
            <person name="Wei C.-L."/>
            <person name="Han J."/>
            <person name="Detter J.C."/>
            <person name="Han C."/>
            <person name="Tapia R."/>
            <person name="Davenport K."/>
            <person name="Daligault H."/>
            <person name="Erkkila T."/>
            <person name="Gu W."/>
            <person name="Munk A.C.C."/>
            <person name="Teshima H."/>
            <person name="Xu Y."/>
            <person name="Chain P."/>
            <person name="Chen A."/>
            <person name="Krypides N."/>
            <person name="Mavromatis K."/>
            <person name="Markowitz V."/>
            <person name="Szeto E."/>
            <person name="Ivanova N."/>
            <person name="Mikhailova N."/>
            <person name="Ovchinnikova G."/>
            <person name="Pagani I."/>
            <person name="Pati A."/>
            <person name="Goodwin L."/>
            <person name="Peters L."/>
            <person name="Pitluck S."/>
            <person name="Woyke T."/>
            <person name="Kerfeld C."/>
        </authorList>
    </citation>
    <scope>NUCLEOTIDE SEQUENCE [LARGE SCALE GENOMIC DNA]</scope>
    <source>
        <strain evidence="1 2">PCC 9333</strain>
    </source>
</reference>